<evidence type="ECO:0000313" key="2">
    <source>
        <dbReference type="EMBL" id="MUV03579.1"/>
    </source>
</evidence>
<accession>A0A6N8HAB6</accession>
<dbReference type="AlphaFoldDB" id="A0A6N8HAB6"/>
<evidence type="ECO:0000256" key="1">
    <source>
        <dbReference type="SAM" id="SignalP"/>
    </source>
</evidence>
<dbReference type="Gene3D" id="2.40.160.20">
    <property type="match status" value="1"/>
</dbReference>
<dbReference type="OrthoDB" id="1339830at2"/>
<protein>
    <recommendedName>
        <fullName evidence="4">Outer membrane beta-barrel protein</fullName>
    </recommendedName>
</protein>
<gene>
    <name evidence="2" type="ORF">GN157_07635</name>
</gene>
<comment type="caution">
    <text evidence="2">The sequence shown here is derived from an EMBL/GenBank/DDBJ whole genome shotgun (WGS) entry which is preliminary data.</text>
</comment>
<organism evidence="2 3">
    <name type="scientific">Flavobacterium rakeshii</name>
    <dbReference type="NCBI Taxonomy" id="1038845"/>
    <lineage>
        <taxon>Bacteria</taxon>
        <taxon>Pseudomonadati</taxon>
        <taxon>Bacteroidota</taxon>
        <taxon>Flavobacteriia</taxon>
        <taxon>Flavobacteriales</taxon>
        <taxon>Flavobacteriaceae</taxon>
        <taxon>Flavobacterium</taxon>
    </lineage>
</organism>
<evidence type="ECO:0000313" key="3">
    <source>
        <dbReference type="Proteomes" id="UP000433945"/>
    </source>
</evidence>
<proteinExistence type="predicted"/>
<dbReference type="Proteomes" id="UP000433945">
    <property type="component" value="Unassembled WGS sequence"/>
</dbReference>
<evidence type="ECO:0008006" key="4">
    <source>
        <dbReference type="Google" id="ProtNLM"/>
    </source>
</evidence>
<dbReference type="EMBL" id="WOWP01000024">
    <property type="protein sequence ID" value="MUV03579.1"/>
    <property type="molecule type" value="Genomic_DNA"/>
</dbReference>
<name>A0A6N8HAB6_9FLAO</name>
<dbReference type="RefSeq" id="WP_157482674.1">
    <property type="nucleotide sequence ID" value="NZ_WOWP01000024.1"/>
</dbReference>
<reference evidence="2 3" key="1">
    <citation type="submission" date="2019-12" db="EMBL/GenBank/DDBJ databases">
        <authorList>
            <person name="Sun J.-Q."/>
        </authorList>
    </citation>
    <scope>NUCLEOTIDE SEQUENCE [LARGE SCALE GENOMIC DNA]</scope>
    <source>
        <strain evidence="2 3">JCM 17928</strain>
    </source>
</reference>
<keyword evidence="1" id="KW-0732">Signal</keyword>
<feature type="chain" id="PRO_5026945150" description="Outer membrane beta-barrel protein" evidence="1">
    <location>
        <begin position="19"/>
        <end position="203"/>
    </location>
</feature>
<sequence length="203" mass="23098">MKKTITLCMLALSFCAFSQNKSDQYSLEAGYGASIPVGRFSDYSHYEFAFRYMIDESWGIKFDFGSDKFRKDNVPNYGSDYTRFSVQAVNNLARTLNLKNHSDTRFNLLAHAGLGYANIKSMRYPAKDNVGLIMLGITPQVRITDWVAFHLDATYIMNFSQDYDFNGERYSKETDPPSVGKLLNLSAGLTFYLGKNKGDADWR</sequence>
<keyword evidence="3" id="KW-1185">Reference proteome</keyword>
<feature type="signal peptide" evidence="1">
    <location>
        <begin position="1"/>
        <end position="18"/>
    </location>
</feature>